<evidence type="ECO:0000313" key="2">
    <source>
        <dbReference type="EMBL" id="TYS77009.1"/>
    </source>
</evidence>
<proteinExistence type="predicted"/>
<dbReference type="EMBL" id="VTEW01000011">
    <property type="protein sequence ID" value="TYS77009.1"/>
    <property type="molecule type" value="Genomic_DNA"/>
</dbReference>
<protein>
    <submittedName>
        <fullName evidence="2">NTPase</fullName>
    </submittedName>
</protein>
<evidence type="ECO:0000259" key="1">
    <source>
        <dbReference type="Pfam" id="PF07693"/>
    </source>
</evidence>
<accession>A0A5D4TPW7</accession>
<feature type="domain" description="KAP NTPase" evidence="1">
    <location>
        <begin position="25"/>
        <end position="376"/>
    </location>
</feature>
<gene>
    <name evidence="2" type="ORF">FZC80_14280</name>
</gene>
<comment type="caution">
    <text evidence="2">The sequence shown here is derived from an EMBL/GenBank/DDBJ whole genome shotgun (WGS) entry which is preliminary data.</text>
</comment>
<organism evidence="2 3">
    <name type="scientific">Rossellomorea aquimaris</name>
    <dbReference type="NCBI Taxonomy" id="189382"/>
    <lineage>
        <taxon>Bacteria</taxon>
        <taxon>Bacillati</taxon>
        <taxon>Bacillota</taxon>
        <taxon>Bacilli</taxon>
        <taxon>Bacillales</taxon>
        <taxon>Bacillaceae</taxon>
        <taxon>Rossellomorea</taxon>
    </lineage>
</organism>
<dbReference type="InterPro" id="IPR011646">
    <property type="entry name" value="KAP_P-loop"/>
</dbReference>
<dbReference type="PANTHER" id="PTHR22674">
    <property type="entry name" value="NTPASE, KAP FAMILY P-LOOP DOMAIN-CONTAINING 1"/>
    <property type="match status" value="1"/>
</dbReference>
<dbReference type="SUPFAM" id="SSF52540">
    <property type="entry name" value="P-loop containing nucleoside triphosphate hydrolases"/>
    <property type="match status" value="1"/>
</dbReference>
<dbReference type="Pfam" id="PF07693">
    <property type="entry name" value="KAP_NTPase"/>
    <property type="match status" value="1"/>
</dbReference>
<sequence length="613" mass="70489">MWKDSETELDYLDFDHLIGLVDELILDQSLLPSSIGVYGDWGSGKSSLIRMSMQKAEKVDGTVSLIFNGWLFEGYEDAKTALMGTILDTIQENQELTAKAKKCISGLYKSIDKFKLIKSGIKYTGDMLVTGGVGTIVDLAVKNVLANTKEKTPDLVKEVAGMDLEKIVTSIKDELDNKDIRQDIKAFQKNFAELLEETKINRLVVFIDELDRCSPDTILDTLEALRLFLFTGSTVFIIGADERHISYAVQKKFDEIEGQQINIGKEYLEKIIQYPIRIPRLSDREVEFYINCLLFEKELNQSEFEKVIQLLHEKKSENFLEFELTYELISEEYPEIAEKIKDSLIVARQLSDVLAQGLNGNPRHCKRFLNSLVMREKMSNKKNIDLDRKILAKIMLLEYFKPSLFKKIAELQSLENGKPNDLKLLELKELEEDSPLKIWKEDKWVQNWCELNPSLKDADLRAYFYFSRDSLTEKISSLNKKLSPIAQDIYQKLISKAEVQRNVAIEHALELNDYEATEIQQRIFTYMISETSIDKNLLKSYLEFGSTRETLYTQVINDLDSLPGEKITLTLVPSISAFIKKTKQQSAFASVKHKWIEDNPKIRKAIETNLREG</sequence>
<dbReference type="InterPro" id="IPR052754">
    <property type="entry name" value="NTPase_KAP_P-loop"/>
</dbReference>
<dbReference type="RefSeq" id="WP_148992222.1">
    <property type="nucleotide sequence ID" value="NZ_VTEW01000011.1"/>
</dbReference>
<dbReference type="InterPro" id="IPR027417">
    <property type="entry name" value="P-loop_NTPase"/>
</dbReference>
<dbReference type="PANTHER" id="PTHR22674:SF6">
    <property type="entry name" value="NTPASE KAP FAMILY P-LOOP DOMAIN-CONTAINING PROTEIN 1"/>
    <property type="match status" value="1"/>
</dbReference>
<evidence type="ECO:0000313" key="3">
    <source>
        <dbReference type="Proteomes" id="UP000325054"/>
    </source>
</evidence>
<dbReference type="OrthoDB" id="88903at2"/>
<dbReference type="Proteomes" id="UP000325054">
    <property type="component" value="Unassembled WGS sequence"/>
</dbReference>
<dbReference type="AlphaFoldDB" id="A0A5D4TPW7"/>
<dbReference type="Gene3D" id="3.40.50.300">
    <property type="entry name" value="P-loop containing nucleotide triphosphate hydrolases"/>
    <property type="match status" value="1"/>
</dbReference>
<name>A0A5D4TPW7_9BACI</name>
<reference evidence="2 3" key="1">
    <citation type="submission" date="2019-08" db="EMBL/GenBank/DDBJ databases">
        <title>Bacillus genomes from the desert of Cuatro Cienegas, Coahuila.</title>
        <authorList>
            <person name="Olmedo-Alvarez G."/>
        </authorList>
    </citation>
    <scope>NUCLEOTIDE SEQUENCE [LARGE SCALE GENOMIC DNA]</scope>
    <source>
        <strain evidence="2 3">CH451a_14T</strain>
    </source>
</reference>